<keyword evidence="12 17" id="KW-0046">Antibiotic resistance</keyword>
<evidence type="ECO:0000256" key="9">
    <source>
        <dbReference type="ARBA" id="ARBA00022984"/>
    </source>
</evidence>
<evidence type="ECO:0000256" key="6">
    <source>
        <dbReference type="ARBA" id="ARBA00022692"/>
    </source>
</evidence>
<evidence type="ECO:0000256" key="16">
    <source>
        <dbReference type="ARBA" id="ARBA00047594"/>
    </source>
</evidence>
<evidence type="ECO:0000256" key="15">
    <source>
        <dbReference type="ARBA" id="ARBA00032932"/>
    </source>
</evidence>
<keyword evidence="7 17" id="KW-0378">Hydrolase</keyword>
<dbReference type="InterPro" id="IPR003824">
    <property type="entry name" value="UppP"/>
</dbReference>
<dbReference type="GO" id="GO:0046677">
    <property type="term" value="P:response to antibiotic"/>
    <property type="evidence" value="ECO:0007669"/>
    <property type="project" value="UniProtKB-UniRule"/>
</dbReference>
<feature type="transmembrane region" description="Helical" evidence="17">
    <location>
        <begin position="244"/>
        <end position="267"/>
    </location>
</feature>
<reference evidence="18" key="1">
    <citation type="journal article" date="2023" name="ISME J.">
        <title>Emergence of putative energy parasites within Clostridia revealed by genome analysis of a novel endosymbiotic clade.</title>
        <authorList>
            <person name="Takahashi K."/>
            <person name="Kuwahara H."/>
            <person name="Horikawa Y."/>
            <person name="Izawa K."/>
            <person name="Kato D."/>
            <person name="Inagaki T."/>
            <person name="Yuki M."/>
            <person name="Ohkuma M."/>
            <person name="Hongoh Y."/>
        </authorList>
    </citation>
    <scope>NUCLEOTIDE SEQUENCE</scope>
    <source>
        <strain evidence="18">RsTa-C01</strain>
    </source>
</reference>
<keyword evidence="10 17" id="KW-1133">Transmembrane helix</keyword>
<evidence type="ECO:0000256" key="2">
    <source>
        <dbReference type="ARBA" id="ARBA00010621"/>
    </source>
</evidence>
<dbReference type="GO" id="GO:0050380">
    <property type="term" value="F:undecaprenyl-diphosphatase activity"/>
    <property type="evidence" value="ECO:0007669"/>
    <property type="project" value="UniProtKB-UniRule"/>
</dbReference>
<feature type="transmembrane region" description="Helical" evidence="17">
    <location>
        <begin position="212"/>
        <end position="232"/>
    </location>
</feature>
<accession>A0AA48I312</accession>
<proteinExistence type="inferred from homology"/>
<comment type="function">
    <text evidence="17">Catalyzes the dephosphorylation of undecaprenyl diphosphate (UPP). Confers resistance to bacitracin.</text>
</comment>
<keyword evidence="6 17" id="KW-0812">Transmembrane</keyword>
<comment type="catalytic activity">
    <reaction evidence="16 17">
        <text>di-trans,octa-cis-undecaprenyl diphosphate + H2O = di-trans,octa-cis-undecaprenyl phosphate + phosphate + H(+)</text>
        <dbReference type="Rhea" id="RHEA:28094"/>
        <dbReference type="ChEBI" id="CHEBI:15377"/>
        <dbReference type="ChEBI" id="CHEBI:15378"/>
        <dbReference type="ChEBI" id="CHEBI:43474"/>
        <dbReference type="ChEBI" id="CHEBI:58405"/>
        <dbReference type="ChEBI" id="CHEBI:60392"/>
        <dbReference type="EC" id="3.6.1.27"/>
    </reaction>
</comment>
<dbReference type="GO" id="GO:0008360">
    <property type="term" value="P:regulation of cell shape"/>
    <property type="evidence" value="ECO:0007669"/>
    <property type="project" value="UniProtKB-KW"/>
</dbReference>
<feature type="transmembrane region" description="Helical" evidence="17">
    <location>
        <begin position="170"/>
        <end position="192"/>
    </location>
</feature>
<feature type="transmembrane region" description="Helical" evidence="17">
    <location>
        <begin position="92"/>
        <end position="111"/>
    </location>
</feature>
<dbReference type="PANTHER" id="PTHR30622:SF2">
    <property type="entry name" value="UNDECAPRENYL-DIPHOSPHATASE"/>
    <property type="match status" value="1"/>
</dbReference>
<dbReference type="KEGG" id="ptrh:RsTaC01_0728"/>
<keyword evidence="9 17" id="KW-0573">Peptidoglycan synthesis</keyword>
<comment type="subcellular location">
    <subcellularLocation>
        <location evidence="1 17">Cell membrane</location>
        <topology evidence="1 17">Multi-pass membrane protein</topology>
    </subcellularLocation>
</comment>
<protein>
    <recommendedName>
        <fullName evidence="4 17">Undecaprenyl-diphosphatase</fullName>
        <ecNumber evidence="3 17">3.6.1.27</ecNumber>
    </recommendedName>
    <alternativeName>
        <fullName evidence="15 17">Bacitracin resistance protein</fullName>
    </alternativeName>
    <alternativeName>
        <fullName evidence="14 17">Undecaprenyl pyrophosphate phosphatase</fullName>
    </alternativeName>
</protein>
<name>A0AA48I312_9FIRM</name>
<sequence length="298" mass="33720">MNILSSVIQGIVQGLTEFLPVSSSGHLLLIQYIFKEQENNLFFNVMLHLGTLFSVICVYYKLFLRLILAFFEILKDLFRNNFRFNKLNKDKQMAIMIIVSLLPLFLLFLPLPGNLKNLKNLAEILSNSGNITLVGICLMITSFLLFISNKKFKREYKSEKILYLKNTKKIFNIFDALSIGLTQLIASIFPGISRSGSTLSIALLRGIDKKTAIDFSFVIGTPAIIAAVLLELKEINKLELISDINIFDVLIGICTSAIVGFFSIKIFKYILDKNKTNIFIIYTFFVGLISIIIGIFEN</sequence>
<keyword evidence="11 17" id="KW-0472">Membrane</keyword>
<evidence type="ECO:0000256" key="8">
    <source>
        <dbReference type="ARBA" id="ARBA00022960"/>
    </source>
</evidence>
<dbReference type="EMBL" id="AP027925">
    <property type="protein sequence ID" value="BED92837.1"/>
    <property type="molecule type" value="Genomic_DNA"/>
</dbReference>
<evidence type="ECO:0000256" key="4">
    <source>
        <dbReference type="ARBA" id="ARBA00021581"/>
    </source>
</evidence>
<dbReference type="PANTHER" id="PTHR30622">
    <property type="entry name" value="UNDECAPRENYL-DIPHOSPHATASE"/>
    <property type="match status" value="1"/>
</dbReference>
<evidence type="ECO:0000256" key="1">
    <source>
        <dbReference type="ARBA" id="ARBA00004651"/>
    </source>
</evidence>
<evidence type="ECO:0000256" key="10">
    <source>
        <dbReference type="ARBA" id="ARBA00022989"/>
    </source>
</evidence>
<organism evidence="18">
    <name type="scientific">Candidatus Paraimprobicoccus trichonymphae</name>
    <dbReference type="NCBI Taxonomy" id="3033793"/>
    <lineage>
        <taxon>Bacteria</taxon>
        <taxon>Bacillati</taxon>
        <taxon>Bacillota</taxon>
        <taxon>Clostridia</taxon>
        <taxon>Candidatus Paraimprobicoccus</taxon>
    </lineage>
</organism>
<keyword evidence="8 17" id="KW-0133">Cell shape</keyword>
<dbReference type="EC" id="3.6.1.27" evidence="3 17"/>
<evidence type="ECO:0000256" key="17">
    <source>
        <dbReference type="HAMAP-Rule" id="MF_01006"/>
    </source>
</evidence>
<evidence type="ECO:0000256" key="14">
    <source>
        <dbReference type="ARBA" id="ARBA00032707"/>
    </source>
</evidence>
<feature type="transmembrane region" description="Helical" evidence="17">
    <location>
        <begin position="131"/>
        <end position="149"/>
    </location>
</feature>
<keyword evidence="5 17" id="KW-1003">Cell membrane</keyword>
<keyword evidence="13 17" id="KW-0961">Cell wall biogenesis/degradation</keyword>
<comment type="similarity">
    <text evidence="2 17">Belongs to the UppP family.</text>
</comment>
<feature type="transmembrane region" description="Helical" evidence="17">
    <location>
        <begin position="279"/>
        <end position="296"/>
    </location>
</feature>
<evidence type="ECO:0000256" key="3">
    <source>
        <dbReference type="ARBA" id="ARBA00012374"/>
    </source>
</evidence>
<dbReference type="Proteomes" id="UP001335720">
    <property type="component" value="Chromosome"/>
</dbReference>
<evidence type="ECO:0000313" key="18">
    <source>
        <dbReference type="EMBL" id="BED92837.1"/>
    </source>
</evidence>
<gene>
    <name evidence="17" type="primary">uppP</name>
    <name evidence="18" type="ORF">RsTaC01_0728</name>
</gene>
<evidence type="ECO:0000256" key="7">
    <source>
        <dbReference type="ARBA" id="ARBA00022801"/>
    </source>
</evidence>
<dbReference type="GO" id="GO:0005886">
    <property type="term" value="C:plasma membrane"/>
    <property type="evidence" value="ECO:0007669"/>
    <property type="project" value="UniProtKB-SubCell"/>
</dbReference>
<comment type="miscellaneous">
    <text evidence="17">Bacitracin is thought to be involved in the inhibition of peptidoglycan synthesis by sequestering undecaprenyl diphosphate, thereby reducing the pool of lipid carrier available.</text>
</comment>
<evidence type="ECO:0000256" key="11">
    <source>
        <dbReference type="ARBA" id="ARBA00023136"/>
    </source>
</evidence>
<dbReference type="HAMAP" id="MF_01006">
    <property type="entry name" value="Undec_diphosphatase"/>
    <property type="match status" value="1"/>
</dbReference>
<feature type="transmembrane region" description="Helical" evidence="17">
    <location>
        <begin position="46"/>
        <end position="71"/>
    </location>
</feature>
<evidence type="ECO:0000256" key="12">
    <source>
        <dbReference type="ARBA" id="ARBA00023251"/>
    </source>
</evidence>
<dbReference type="GO" id="GO:0071555">
    <property type="term" value="P:cell wall organization"/>
    <property type="evidence" value="ECO:0007669"/>
    <property type="project" value="UniProtKB-KW"/>
</dbReference>
<evidence type="ECO:0000256" key="5">
    <source>
        <dbReference type="ARBA" id="ARBA00022475"/>
    </source>
</evidence>
<evidence type="ECO:0000256" key="13">
    <source>
        <dbReference type="ARBA" id="ARBA00023316"/>
    </source>
</evidence>
<dbReference type="Pfam" id="PF02673">
    <property type="entry name" value="BacA"/>
    <property type="match status" value="1"/>
</dbReference>
<dbReference type="GO" id="GO:0009252">
    <property type="term" value="P:peptidoglycan biosynthetic process"/>
    <property type="evidence" value="ECO:0007669"/>
    <property type="project" value="UniProtKB-KW"/>
</dbReference>
<dbReference type="AlphaFoldDB" id="A0AA48I312"/>